<evidence type="ECO:0000313" key="3">
    <source>
        <dbReference type="EMBL" id="OWM63874.1"/>
    </source>
</evidence>
<evidence type="ECO:0000313" key="6">
    <source>
        <dbReference type="Proteomes" id="UP000233551"/>
    </source>
</evidence>
<protein>
    <recommendedName>
        <fullName evidence="2">Myb-like domain-containing protein</fullName>
    </recommendedName>
</protein>
<feature type="compositionally biased region" description="Basic residues" evidence="1">
    <location>
        <begin position="43"/>
        <end position="52"/>
    </location>
</feature>
<sequence length="588" mass="68845">MGKKSEERKRKKHGITDQDRGACPAENSDANRGEDVVELSGHERKKRKRKHEKSSIDNGLDSAGNASENGKGAVDDESKSERRKKRKMELNADREAELERPRKEKKKIRKETEARAEPDVDPLKLEDSQNEATTERYEKETSAHEDNGYVRSGLEGVKSKKKKKKHKQNLGDSDWVGVGEGQVIMKKGKKKKEESKHGVDEDTTNQLDSGIGNNKKEEEEKRKKKKKEKQEEEEEEEEKKKKEKKEKQKEEKEKKNKKKKEEEKGKKDKLVKGSSRKVRFADEVEIFPSLDSPSEGNVKEKDQLVRGKRFSPEEDELVKKAVYKYIEDHGLGENGLDMILRCKGHAETRHCWKEIGAALPWRPFTSVYYRAHILFERSETRSWTQEEYELIKKYHEEHGSDWRTLADAMSKHRIHVKDTWRRIKLLNKKNGQWTQEEYQSLFELVNKDLQMKAMEEKVWKHGMLKDNICWEAISQKLSTRTNATCCQKWYDQLTSPMVAEKIWADADDYRLLDALVALDACSMEDVDWDCLIENRSGEVCRRRWVQMVRHIGEYQTESFAEQVEILSKRYCPDLLEAREACDKKRLED</sequence>
<dbReference type="InterPro" id="IPR009057">
    <property type="entry name" value="Homeodomain-like_sf"/>
</dbReference>
<dbReference type="STRING" id="22663.A0A218VTI5"/>
<accession>A0A218VTI5</accession>
<comment type="caution">
    <text evidence="3">The sequence shown here is derived from an EMBL/GenBank/DDBJ whole genome shotgun (WGS) entry which is preliminary data.</text>
</comment>
<evidence type="ECO:0000259" key="2">
    <source>
        <dbReference type="PROSITE" id="PS50090"/>
    </source>
</evidence>
<dbReference type="EMBL" id="PGOL01000571">
    <property type="protein sequence ID" value="PKI68010.1"/>
    <property type="molecule type" value="Genomic_DNA"/>
</dbReference>
<dbReference type="Pfam" id="PF13921">
    <property type="entry name" value="Myb_DNA-bind_6"/>
    <property type="match status" value="1"/>
</dbReference>
<proteinExistence type="predicted"/>
<feature type="compositionally biased region" description="Basic and acidic residues" evidence="1">
    <location>
        <begin position="245"/>
        <end position="271"/>
    </location>
</feature>
<feature type="region of interest" description="Disordered" evidence="1">
    <location>
        <begin position="1"/>
        <end position="274"/>
    </location>
</feature>
<dbReference type="AlphaFoldDB" id="A0A218VTI5"/>
<reference evidence="3" key="2">
    <citation type="submission" date="2017-06" db="EMBL/GenBank/DDBJ databases">
        <title>The pomegranate genome and the genomics of punicalagin biosynthesis.</title>
        <authorList>
            <person name="Xu C."/>
        </authorList>
    </citation>
    <scope>NUCLEOTIDE SEQUENCE [LARGE SCALE GENOMIC DNA]</scope>
    <source>
        <tissue evidence="3">Fresh leaf</tissue>
    </source>
</reference>
<feature type="domain" description="Myb-like" evidence="2">
    <location>
        <begin position="382"/>
        <end position="424"/>
    </location>
</feature>
<feature type="compositionally biased region" description="Basic and acidic residues" evidence="1">
    <location>
        <begin position="110"/>
        <end position="148"/>
    </location>
</feature>
<reference evidence="5" key="1">
    <citation type="journal article" date="2017" name="Plant J.">
        <title>The pomegranate (Punica granatum L.) genome and the genomics of punicalagin biosynthesis.</title>
        <authorList>
            <person name="Qin G."/>
            <person name="Xu C."/>
            <person name="Ming R."/>
            <person name="Tang H."/>
            <person name="Guyot R."/>
            <person name="Kramer E.M."/>
            <person name="Hu Y."/>
            <person name="Yi X."/>
            <person name="Qi Y."/>
            <person name="Xu X."/>
            <person name="Gao Z."/>
            <person name="Pan H."/>
            <person name="Jian J."/>
            <person name="Tian Y."/>
            <person name="Yue Z."/>
            <person name="Xu Y."/>
        </authorList>
    </citation>
    <scope>NUCLEOTIDE SEQUENCE [LARGE SCALE GENOMIC DNA]</scope>
    <source>
        <strain evidence="5">cv. Dabenzi</strain>
    </source>
</reference>
<evidence type="ECO:0000256" key="1">
    <source>
        <dbReference type="SAM" id="MobiDB-lite"/>
    </source>
</evidence>
<evidence type="ECO:0000313" key="4">
    <source>
        <dbReference type="EMBL" id="PKI68010.1"/>
    </source>
</evidence>
<dbReference type="PANTHER" id="PTHR47430:SF4">
    <property type="entry name" value="GB|AAC33480.1"/>
    <property type="match status" value="1"/>
</dbReference>
<dbReference type="SMART" id="SM00717">
    <property type="entry name" value="SANT"/>
    <property type="match status" value="3"/>
</dbReference>
<feature type="compositionally biased region" description="Basic residues" evidence="1">
    <location>
        <begin position="159"/>
        <end position="168"/>
    </location>
</feature>
<name>A0A218VTI5_PUNGR</name>
<dbReference type="EMBL" id="MTKT01005880">
    <property type="protein sequence ID" value="OWM63874.1"/>
    <property type="molecule type" value="Genomic_DNA"/>
</dbReference>
<feature type="compositionally biased region" description="Basic and acidic residues" evidence="1">
    <location>
        <begin position="191"/>
        <end position="200"/>
    </location>
</feature>
<dbReference type="InterPro" id="IPR001005">
    <property type="entry name" value="SANT/Myb"/>
</dbReference>
<keyword evidence="6" id="KW-1185">Reference proteome</keyword>
<gene>
    <name evidence="3" type="ORF">CDL15_Pgr006136</name>
    <name evidence="4" type="ORF">CRG98_011606</name>
</gene>
<dbReference type="SUPFAM" id="SSF46689">
    <property type="entry name" value="Homeodomain-like"/>
    <property type="match status" value="2"/>
</dbReference>
<dbReference type="Proteomes" id="UP000197138">
    <property type="component" value="Unassembled WGS sequence"/>
</dbReference>
<dbReference type="PROSITE" id="PS50090">
    <property type="entry name" value="MYB_LIKE"/>
    <property type="match status" value="3"/>
</dbReference>
<reference evidence="4 6" key="3">
    <citation type="submission" date="2017-11" db="EMBL/GenBank/DDBJ databases">
        <title>De-novo sequencing of pomegranate (Punica granatum L.) genome.</title>
        <authorList>
            <person name="Akparov Z."/>
            <person name="Amiraslanov A."/>
            <person name="Hajiyeva S."/>
            <person name="Abbasov M."/>
            <person name="Kaur K."/>
            <person name="Hamwieh A."/>
            <person name="Solovyev V."/>
            <person name="Salamov A."/>
            <person name="Braich B."/>
            <person name="Kosarev P."/>
            <person name="Mahmoud A."/>
            <person name="Hajiyev E."/>
            <person name="Babayeva S."/>
            <person name="Izzatullayeva V."/>
            <person name="Mammadov A."/>
            <person name="Mammadov A."/>
            <person name="Sharifova S."/>
            <person name="Ojaghi J."/>
            <person name="Eynullazada K."/>
            <person name="Bayramov B."/>
            <person name="Abdulazimova A."/>
            <person name="Shahmuradov I."/>
        </authorList>
    </citation>
    <scope>NUCLEOTIDE SEQUENCE [LARGE SCALE GENOMIC DNA]</scope>
    <source>
        <strain evidence="4">AG2017</strain>
        <strain evidence="6">cv. AG2017</strain>
        <tissue evidence="4">Leaf</tissue>
    </source>
</reference>
<organism evidence="3 5">
    <name type="scientific">Punica granatum</name>
    <name type="common">Pomegranate</name>
    <dbReference type="NCBI Taxonomy" id="22663"/>
    <lineage>
        <taxon>Eukaryota</taxon>
        <taxon>Viridiplantae</taxon>
        <taxon>Streptophyta</taxon>
        <taxon>Embryophyta</taxon>
        <taxon>Tracheophyta</taxon>
        <taxon>Spermatophyta</taxon>
        <taxon>Magnoliopsida</taxon>
        <taxon>eudicotyledons</taxon>
        <taxon>Gunneridae</taxon>
        <taxon>Pentapetalae</taxon>
        <taxon>rosids</taxon>
        <taxon>malvids</taxon>
        <taxon>Myrtales</taxon>
        <taxon>Lythraceae</taxon>
        <taxon>Punica</taxon>
    </lineage>
</organism>
<dbReference type="Gene3D" id="1.10.10.60">
    <property type="entry name" value="Homeodomain-like"/>
    <property type="match status" value="2"/>
</dbReference>
<evidence type="ECO:0000313" key="5">
    <source>
        <dbReference type="Proteomes" id="UP000197138"/>
    </source>
</evidence>
<feature type="domain" description="Myb-like" evidence="2">
    <location>
        <begin position="495"/>
        <end position="548"/>
    </location>
</feature>
<feature type="domain" description="Myb-like" evidence="2">
    <location>
        <begin position="427"/>
        <end position="493"/>
    </location>
</feature>
<dbReference type="PANTHER" id="PTHR47430">
    <property type="entry name" value="GB|AAC33480.1"/>
    <property type="match status" value="1"/>
</dbReference>
<feature type="compositionally biased region" description="Basic and acidic residues" evidence="1">
    <location>
        <begin position="88"/>
        <end position="102"/>
    </location>
</feature>
<dbReference type="Proteomes" id="UP000233551">
    <property type="component" value="Unassembled WGS sequence"/>
</dbReference>
<feature type="compositionally biased region" description="Basic and acidic residues" evidence="1">
    <location>
        <begin position="1"/>
        <end position="20"/>
    </location>
</feature>